<evidence type="ECO:0000256" key="4">
    <source>
        <dbReference type="SAM" id="Coils"/>
    </source>
</evidence>
<accession>A0AAD5SYZ3</accession>
<feature type="region of interest" description="Disordered" evidence="5">
    <location>
        <begin position="179"/>
        <end position="201"/>
    </location>
</feature>
<dbReference type="PANTHER" id="PTHR11462:SF35">
    <property type="entry name" value="TRANSCRIPTION FACTOR JRA"/>
    <property type="match status" value="1"/>
</dbReference>
<proteinExistence type="predicted"/>
<evidence type="ECO:0000259" key="6">
    <source>
        <dbReference type="PROSITE" id="PS50217"/>
    </source>
</evidence>
<dbReference type="GO" id="GO:1903833">
    <property type="term" value="P:positive regulation of cellular response to amino acid starvation"/>
    <property type="evidence" value="ECO:0007669"/>
    <property type="project" value="TreeGrafter"/>
</dbReference>
<evidence type="ECO:0000256" key="5">
    <source>
        <dbReference type="SAM" id="MobiDB-lite"/>
    </source>
</evidence>
<dbReference type="GO" id="GO:0001080">
    <property type="term" value="P:nitrogen catabolite activation of transcription from RNA polymerase II promoter"/>
    <property type="evidence" value="ECO:0007669"/>
    <property type="project" value="TreeGrafter"/>
</dbReference>
<organism evidence="7 8">
    <name type="scientific">Physocladia obscura</name>
    <dbReference type="NCBI Taxonomy" id="109957"/>
    <lineage>
        <taxon>Eukaryota</taxon>
        <taxon>Fungi</taxon>
        <taxon>Fungi incertae sedis</taxon>
        <taxon>Chytridiomycota</taxon>
        <taxon>Chytridiomycota incertae sedis</taxon>
        <taxon>Chytridiomycetes</taxon>
        <taxon>Chytridiales</taxon>
        <taxon>Chytriomycetaceae</taxon>
        <taxon>Physocladia</taxon>
    </lineage>
</organism>
<comment type="caution">
    <text evidence="7">The sequence shown here is derived from an EMBL/GenBank/DDBJ whole genome shotgun (WGS) entry which is preliminary data.</text>
</comment>
<dbReference type="GO" id="GO:0000978">
    <property type="term" value="F:RNA polymerase II cis-regulatory region sequence-specific DNA binding"/>
    <property type="evidence" value="ECO:0007669"/>
    <property type="project" value="TreeGrafter"/>
</dbReference>
<evidence type="ECO:0000313" key="7">
    <source>
        <dbReference type="EMBL" id="KAJ3120053.1"/>
    </source>
</evidence>
<evidence type="ECO:0000313" key="8">
    <source>
        <dbReference type="Proteomes" id="UP001211907"/>
    </source>
</evidence>
<evidence type="ECO:0000256" key="1">
    <source>
        <dbReference type="ARBA" id="ARBA00023015"/>
    </source>
</evidence>
<dbReference type="Pfam" id="PF07716">
    <property type="entry name" value="bZIP_2"/>
    <property type="match status" value="1"/>
</dbReference>
<protein>
    <recommendedName>
        <fullName evidence="6">BZIP domain-containing protein</fullName>
    </recommendedName>
</protein>
<dbReference type="GO" id="GO:0000981">
    <property type="term" value="F:DNA-binding transcription factor activity, RNA polymerase II-specific"/>
    <property type="evidence" value="ECO:0007669"/>
    <property type="project" value="TreeGrafter"/>
</dbReference>
<dbReference type="PROSITE" id="PS00036">
    <property type="entry name" value="BZIP_BASIC"/>
    <property type="match status" value="1"/>
</dbReference>
<feature type="coiled-coil region" evidence="4">
    <location>
        <begin position="218"/>
        <end position="280"/>
    </location>
</feature>
<keyword evidence="8" id="KW-1185">Reference proteome</keyword>
<keyword evidence="3" id="KW-0804">Transcription</keyword>
<keyword evidence="1" id="KW-0805">Transcription regulation</keyword>
<dbReference type="EMBL" id="JADGJH010000999">
    <property type="protein sequence ID" value="KAJ3120053.1"/>
    <property type="molecule type" value="Genomic_DNA"/>
</dbReference>
<evidence type="ECO:0000256" key="3">
    <source>
        <dbReference type="ARBA" id="ARBA00023163"/>
    </source>
</evidence>
<evidence type="ECO:0000256" key="2">
    <source>
        <dbReference type="ARBA" id="ARBA00023125"/>
    </source>
</evidence>
<dbReference type="GO" id="GO:0005667">
    <property type="term" value="C:transcription regulator complex"/>
    <property type="evidence" value="ECO:0007669"/>
    <property type="project" value="TreeGrafter"/>
</dbReference>
<keyword evidence="2" id="KW-0238">DNA-binding</keyword>
<reference evidence="7" key="1">
    <citation type="submission" date="2020-05" db="EMBL/GenBank/DDBJ databases">
        <title>Phylogenomic resolution of chytrid fungi.</title>
        <authorList>
            <person name="Stajich J.E."/>
            <person name="Amses K."/>
            <person name="Simmons R."/>
            <person name="Seto K."/>
            <person name="Myers J."/>
            <person name="Bonds A."/>
            <person name="Quandt C.A."/>
            <person name="Barry K."/>
            <person name="Liu P."/>
            <person name="Grigoriev I."/>
            <person name="Longcore J.E."/>
            <person name="James T.Y."/>
        </authorList>
    </citation>
    <scope>NUCLEOTIDE SEQUENCE</scope>
    <source>
        <strain evidence="7">JEL0513</strain>
    </source>
</reference>
<dbReference type="AlphaFoldDB" id="A0AAD5SYZ3"/>
<dbReference type="Gene3D" id="3.30.160.60">
    <property type="entry name" value="Classic Zinc Finger"/>
    <property type="match status" value="1"/>
</dbReference>
<keyword evidence="4" id="KW-0175">Coiled coil</keyword>
<dbReference type="SMART" id="SM00338">
    <property type="entry name" value="BRLZ"/>
    <property type="match status" value="1"/>
</dbReference>
<name>A0AAD5SYZ3_9FUNG</name>
<dbReference type="Proteomes" id="UP001211907">
    <property type="component" value="Unassembled WGS sequence"/>
</dbReference>
<dbReference type="CDD" id="cd12193">
    <property type="entry name" value="bZIP_GCN4"/>
    <property type="match status" value="1"/>
</dbReference>
<dbReference type="SUPFAM" id="SSF57959">
    <property type="entry name" value="Leucine zipper domain"/>
    <property type="match status" value="1"/>
</dbReference>
<sequence>MSQFESKSDPITKKEKVFVRKYKYTESSLLKASHSYTLMCYVKVKNQTNQTNQSLVDVAPANPSVENNWMKNAAESSWMKSADLSAPNSNNDAWFTAAMAVPLEFDALKADCDAEAASSDWLSWLEGMSAPHNMSLDTDLDLDLDNLGLGLLPLGLMGVPAPSPALSDATCFAMPSPYPSLSPAHAPTKRRVPDACDDDDDDATLKRLRNTEAARKSRARKAAKVDSLEGKVDALEKEKSCLAVRIAVLENDATGFAQREDDLKRRVALLERQLMESHRALVEQSIGVAL</sequence>
<dbReference type="InterPro" id="IPR046347">
    <property type="entry name" value="bZIP_sf"/>
</dbReference>
<dbReference type="InterPro" id="IPR004827">
    <property type="entry name" value="bZIP"/>
</dbReference>
<dbReference type="InterPro" id="IPR050946">
    <property type="entry name" value="AP-1_TF_bZIP"/>
</dbReference>
<gene>
    <name evidence="7" type="ORF">HK100_012959</name>
</gene>
<dbReference type="PROSITE" id="PS50217">
    <property type="entry name" value="BZIP"/>
    <property type="match status" value="1"/>
</dbReference>
<feature type="domain" description="BZIP" evidence="6">
    <location>
        <begin position="200"/>
        <end position="252"/>
    </location>
</feature>
<dbReference type="PANTHER" id="PTHR11462">
    <property type="entry name" value="JUN TRANSCRIPTION FACTOR-RELATED"/>
    <property type="match status" value="1"/>
</dbReference>